<gene>
    <name evidence="2" type="ORF">NE237_006524</name>
</gene>
<organism evidence="2 3">
    <name type="scientific">Protea cynaroides</name>
    <dbReference type="NCBI Taxonomy" id="273540"/>
    <lineage>
        <taxon>Eukaryota</taxon>
        <taxon>Viridiplantae</taxon>
        <taxon>Streptophyta</taxon>
        <taxon>Embryophyta</taxon>
        <taxon>Tracheophyta</taxon>
        <taxon>Spermatophyta</taxon>
        <taxon>Magnoliopsida</taxon>
        <taxon>Proteales</taxon>
        <taxon>Proteaceae</taxon>
        <taxon>Protea</taxon>
    </lineage>
</organism>
<dbReference type="OrthoDB" id="1919859at2759"/>
<reference evidence="2" key="1">
    <citation type="journal article" date="2023" name="Plant J.">
        <title>The genome of the king protea, Protea cynaroides.</title>
        <authorList>
            <person name="Chang J."/>
            <person name="Duong T.A."/>
            <person name="Schoeman C."/>
            <person name="Ma X."/>
            <person name="Roodt D."/>
            <person name="Barker N."/>
            <person name="Li Z."/>
            <person name="Van de Peer Y."/>
            <person name="Mizrachi E."/>
        </authorList>
    </citation>
    <scope>NUCLEOTIDE SEQUENCE</scope>
    <source>
        <tissue evidence="2">Young leaves</tissue>
    </source>
</reference>
<dbReference type="EMBL" id="JAMYWD010000004">
    <property type="protein sequence ID" value="KAJ4973350.1"/>
    <property type="molecule type" value="Genomic_DNA"/>
</dbReference>
<dbReference type="PANTHER" id="PTHR33270">
    <property type="entry name" value="BNAC05G50380D PROTEIN"/>
    <property type="match status" value="1"/>
</dbReference>
<dbReference type="PANTHER" id="PTHR33270:SF18">
    <property type="entry name" value="OS02G0324700 PROTEIN"/>
    <property type="match status" value="1"/>
</dbReference>
<evidence type="ECO:0000313" key="2">
    <source>
        <dbReference type="EMBL" id="KAJ4973350.1"/>
    </source>
</evidence>
<name>A0A9Q0QVI7_9MAGN</name>
<comment type="caution">
    <text evidence="2">The sequence shown here is derived from an EMBL/GenBank/DDBJ whole genome shotgun (WGS) entry which is preliminary data.</text>
</comment>
<accession>A0A9Q0QVI7</accession>
<dbReference type="Proteomes" id="UP001141806">
    <property type="component" value="Unassembled WGS sequence"/>
</dbReference>
<sequence>MLLQKSKKNNQSNKGNRFLITINVLGSAGPLRFVVSEDEIVAEVMDTALKSYAREGRLPVLGSDLNDFLLYCANAGADALSPLDAIGSQGRRNFVLCRKPQSLHETRSVGREFPQKAGKSKRLRMISTIRKGTASWKKWINRSRGLKISH</sequence>
<dbReference type="InterPro" id="IPR055482">
    <property type="entry name" value="DUF7054"/>
</dbReference>
<feature type="domain" description="DUF7054" evidence="1">
    <location>
        <begin position="15"/>
        <end position="97"/>
    </location>
</feature>
<keyword evidence="3" id="KW-1185">Reference proteome</keyword>
<protein>
    <recommendedName>
        <fullName evidence="1">DUF7054 domain-containing protein</fullName>
    </recommendedName>
</protein>
<proteinExistence type="predicted"/>
<dbReference type="InterPro" id="IPR040358">
    <property type="entry name" value="At4g22758-like"/>
</dbReference>
<evidence type="ECO:0000259" key="1">
    <source>
        <dbReference type="Pfam" id="PF23156"/>
    </source>
</evidence>
<dbReference type="Pfam" id="PF23156">
    <property type="entry name" value="DUF7054"/>
    <property type="match status" value="1"/>
</dbReference>
<dbReference type="AlphaFoldDB" id="A0A9Q0QVI7"/>
<evidence type="ECO:0000313" key="3">
    <source>
        <dbReference type="Proteomes" id="UP001141806"/>
    </source>
</evidence>